<evidence type="ECO:0000256" key="2">
    <source>
        <dbReference type="SAM" id="Phobius"/>
    </source>
</evidence>
<sequence>MRNVTEREHDMVSYPTGQPGSPGEQPYCQGSFPVTSAVPPPRTASRRRTKWLIAAAGITAVLWVAGGAAGIVMTKSAEHARAPQPTMSSTAAMQQWWSAAQDDFTETQRAAGDVQAAMNVFRPGALAAACQRVHDSAEVGLKSHLPSPDAELTAELHAAIEDYHSAAHLCLAVVAGSPVNYDGEFLSSMAQADKHLRAARNIIKRILTSV</sequence>
<proteinExistence type="predicted"/>
<reference evidence="3 4" key="1">
    <citation type="journal article" date="2019" name="Emerg. Microbes Infect.">
        <title>Comprehensive subspecies identification of 175 nontuberculous mycobacteria species based on 7547 genomic profiles.</title>
        <authorList>
            <person name="Matsumoto Y."/>
            <person name="Kinjo T."/>
            <person name="Motooka D."/>
            <person name="Nabeya D."/>
            <person name="Jung N."/>
            <person name="Uechi K."/>
            <person name="Horii T."/>
            <person name="Iida T."/>
            <person name="Fujita J."/>
            <person name="Nakamura S."/>
        </authorList>
    </citation>
    <scope>NUCLEOTIDE SEQUENCE [LARGE SCALE GENOMIC DNA]</scope>
    <source>
        <strain evidence="3 4">JCM 12687</strain>
    </source>
</reference>
<protein>
    <recommendedName>
        <fullName evidence="5">DUF4142 domain-containing protein</fullName>
    </recommendedName>
</protein>
<evidence type="ECO:0008006" key="5">
    <source>
        <dbReference type="Google" id="ProtNLM"/>
    </source>
</evidence>
<feature type="compositionally biased region" description="Basic and acidic residues" evidence="1">
    <location>
        <begin position="1"/>
        <end position="11"/>
    </location>
</feature>
<feature type="region of interest" description="Disordered" evidence="1">
    <location>
        <begin position="1"/>
        <end position="24"/>
    </location>
</feature>
<gene>
    <name evidence="3" type="ORF">MBRA_29430</name>
</gene>
<keyword evidence="2" id="KW-1133">Transmembrane helix</keyword>
<name>A0ABM7KP89_9MYCO</name>
<evidence type="ECO:0000313" key="3">
    <source>
        <dbReference type="EMBL" id="BBZ12748.1"/>
    </source>
</evidence>
<accession>A0ABM7KP89</accession>
<dbReference type="Proteomes" id="UP000467379">
    <property type="component" value="Chromosome"/>
</dbReference>
<dbReference type="EMBL" id="AP022606">
    <property type="protein sequence ID" value="BBZ12748.1"/>
    <property type="molecule type" value="Genomic_DNA"/>
</dbReference>
<keyword evidence="2" id="KW-0812">Transmembrane</keyword>
<organism evidence="3 4">
    <name type="scientific">Mycobacterium branderi</name>
    <dbReference type="NCBI Taxonomy" id="43348"/>
    <lineage>
        <taxon>Bacteria</taxon>
        <taxon>Bacillati</taxon>
        <taxon>Actinomycetota</taxon>
        <taxon>Actinomycetes</taxon>
        <taxon>Mycobacteriales</taxon>
        <taxon>Mycobacteriaceae</taxon>
        <taxon>Mycobacterium</taxon>
    </lineage>
</organism>
<evidence type="ECO:0000256" key="1">
    <source>
        <dbReference type="SAM" id="MobiDB-lite"/>
    </source>
</evidence>
<keyword evidence="2" id="KW-0472">Membrane</keyword>
<evidence type="ECO:0000313" key="4">
    <source>
        <dbReference type="Proteomes" id="UP000467379"/>
    </source>
</evidence>
<keyword evidence="4" id="KW-1185">Reference proteome</keyword>
<feature type="transmembrane region" description="Helical" evidence="2">
    <location>
        <begin position="51"/>
        <end position="73"/>
    </location>
</feature>